<dbReference type="Pfam" id="PF13289">
    <property type="entry name" value="SIR2_2"/>
    <property type="match status" value="1"/>
</dbReference>
<evidence type="ECO:0000313" key="3">
    <source>
        <dbReference type="Proteomes" id="UP000297273"/>
    </source>
</evidence>
<reference evidence="3 4" key="2">
    <citation type="journal article" date="2019" name="PLoS Negl. Trop. Dis.">
        <title>Revisiting the worldwide diversity of Leptospira species in the environment.</title>
        <authorList>
            <person name="Vincent A.T."/>
            <person name="Schiettekatte O."/>
            <person name="Bourhy P."/>
            <person name="Veyrier F.J."/>
            <person name="Picardeau M."/>
        </authorList>
    </citation>
    <scope>NUCLEOTIDE SEQUENCE [LARGE SCALE GENOMIC DNA]</scope>
    <source>
        <strain evidence="3">201702690</strain>
        <strain evidence="1 4">SSW18</strain>
    </source>
</reference>
<dbReference type="EMBL" id="RQGC01000004">
    <property type="protein sequence ID" value="TGL42143.1"/>
    <property type="molecule type" value="Genomic_DNA"/>
</dbReference>
<name>A0A5F1ZUL2_9LEPT</name>
<comment type="caution">
    <text evidence="1">The sequence shown here is derived from an EMBL/GenBank/DDBJ whole genome shotgun (WGS) entry which is preliminary data.</text>
</comment>
<evidence type="ECO:0000313" key="1">
    <source>
        <dbReference type="EMBL" id="TGK01407.1"/>
    </source>
</evidence>
<reference evidence="2" key="1">
    <citation type="submission" date="2018-10" db="EMBL/GenBank/DDBJ databases">
        <authorList>
            <person name="Vincent A.T."/>
            <person name="Schiettekatte O."/>
            <person name="Bourhy P."/>
            <person name="Veyrier F.J."/>
            <person name="Picardeau M."/>
        </authorList>
    </citation>
    <scope>NUCLEOTIDE SEQUENCE</scope>
    <source>
        <strain evidence="2">201702690</strain>
    </source>
</reference>
<accession>A0A5F1ZUL2</accession>
<organism evidence="1 4">
    <name type="scientific">Leptospira langatensis</name>
    <dbReference type="NCBI Taxonomy" id="2484983"/>
    <lineage>
        <taxon>Bacteria</taxon>
        <taxon>Pseudomonadati</taxon>
        <taxon>Spirochaetota</taxon>
        <taxon>Spirochaetia</taxon>
        <taxon>Leptospirales</taxon>
        <taxon>Leptospiraceae</taxon>
        <taxon>Leptospira</taxon>
    </lineage>
</organism>
<evidence type="ECO:0000313" key="2">
    <source>
        <dbReference type="EMBL" id="TGL42143.1"/>
    </source>
</evidence>
<dbReference type="OrthoDB" id="344359at2"/>
<keyword evidence="3" id="KW-1185">Reference proteome</keyword>
<proteinExistence type="predicted"/>
<dbReference type="Proteomes" id="UP000297273">
    <property type="component" value="Unassembled WGS sequence"/>
</dbReference>
<sequence>MSKFVFVLGAGASAEAGAPVMTNFIHQAETLYRNPGLELDRNSFDLVIKGQGLLQNAMAKATIDVNNVEDLFTAFEMAALFGKLGDLPEDQVKMLPMAMKRYILETIEYSVKFPAQGSSFSSTQGHENMIHYIGKLKEADFLKSWDDITLITFNYDLCIETALLSSGIPFSYCIDDSQKRDTVRVLKLHGSINWELNDKGLIEEKISVRQLRNLIFVPNGSKRILRVSKSVENAYIVPPSWNKLYHHEKLAKIWREACDSLGDANQIFVFGYSFPESDLLFRYLYAIGSMGISIIKNFFYIDPNILNTQKVQAILGPAVEKKFIPLNLKFGDSFASLSDDFYFSKL</sequence>
<dbReference type="Proteomes" id="UP000297946">
    <property type="component" value="Unassembled WGS sequence"/>
</dbReference>
<gene>
    <name evidence="1" type="ORF">EHO57_10790</name>
    <name evidence="2" type="ORF">EHQ53_08080</name>
</gene>
<dbReference type="EMBL" id="RQER01000006">
    <property type="protein sequence ID" value="TGK01407.1"/>
    <property type="molecule type" value="Genomic_DNA"/>
</dbReference>
<protein>
    <submittedName>
        <fullName evidence="1">Uncharacterized protein</fullName>
    </submittedName>
</protein>
<evidence type="ECO:0000313" key="4">
    <source>
        <dbReference type="Proteomes" id="UP000297946"/>
    </source>
</evidence>
<dbReference type="RefSeq" id="WP_135644873.1">
    <property type="nucleotide sequence ID" value="NZ_RQER01000006.1"/>
</dbReference>
<dbReference type="AlphaFoldDB" id="A0A5F1ZUL2"/>